<feature type="region of interest" description="Disordered" evidence="1">
    <location>
        <begin position="1"/>
        <end position="82"/>
    </location>
</feature>
<gene>
    <name evidence="2" type="ORF">FisN_21Hh186</name>
</gene>
<accession>A0A1Z5JSK5</accession>
<feature type="compositionally biased region" description="Basic and acidic residues" evidence="1">
    <location>
        <begin position="1"/>
        <end position="15"/>
    </location>
</feature>
<comment type="caution">
    <text evidence="2">The sequence shown here is derived from an EMBL/GenBank/DDBJ whole genome shotgun (WGS) entry which is preliminary data.</text>
</comment>
<feature type="compositionally biased region" description="Basic and acidic residues" evidence="1">
    <location>
        <begin position="62"/>
        <end position="82"/>
    </location>
</feature>
<proteinExistence type="predicted"/>
<sequence>MDSKKRAREIVEKEFRRNKRKNQHADDSSEDDERGSQRRKRPLITPTQVKIKDQNAPVAESQYRDRAKERREGKLKRDDEDDIFDWKQERRKEPISVPSIEKEEPVEIITGRFQTREEAQEYLQSNPSVSTVLGRAIVRFWLTRWQKMNPNAPPKISSSVYTMTKETYPSLLVMPSEKSYPSTTNRSAMRPLLPEDLLQQIRRACKKEKERPQTTNEKAAVQNTATDAEEDDDEDIFDNLGDYDDNDESEQDADAPTRKGEKVVLFQPYEPEEVAPVITFPVRRQNRSSEHFSSAPSEVDYHEDESSEDEKKSKKKRRKKQRSGSDSE</sequence>
<dbReference type="Proteomes" id="UP000198406">
    <property type="component" value="Unassembled WGS sequence"/>
</dbReference>
<reference evidence="2 3" key="1">
    <citation type="journal article" date="2015" name="Plant Cell">
        <title>Oil accumulation by the oleaginous diatom Fistulifera solaris as revealed by the genome and transcriptome.</title>
        <authorList>
            <person name="Tanaka T."/>
            <person name="Maeda Y."/>
            <person name="Veluchamy A."/>
            <person name="Tanaka M."/>
            <person name="Abida H."/>
            <person name="Marechal E."/>
            <person name="Bowler C."/>
            <person name="Muto M."/>
            <person name="Sunaga Y."/>
            <person name="Tanaka M."/>
            <person name="Yoshino T."/>
            <person name="Taniguchi T."/>
            <person name="Fukuda Y."/>
            <person name="Nemoto M."/>
            <person name="Matsumoto M."/>
            <person name="Wong P.S."/>
            <person name="Aburatani S."/>
            <person name="Fujibuchi W."/>
        </authorList>
    </citation>
    <scope>NUCLEOTIDE SEQUENCE [LARGE SCALE GENOMIC DNA]</scope>
    <source>
        <strain evidence="2 3">JPCC DA0580</strain>
    </source>
</reference>
<organism evidence="2 3">
    <name type="scientific">Fistulifera solaris</name>
    <name type="common">Oleaginous diatom</name>
    <dbReference type="NCBI Taxonomy" id="1519565"/>
    <lineage>
        <taxon>Eukaryota</taxon>
        <taxon>Sar</taxon>
        <taxon>Stramenopiles</taxon>
        <taxon>Ochrophyta</taxon>
        <taxon>Bacillariophyta</taxon>
        <taxon>Bacillariophyceae</taxon>
        <taxon>Bacillariophycidae</taxon>
        <taxon>Naviculales</taxon>
        <taxon>Naviculaceae</taxon>
        <taxon>Fistulifera</taxon>
    </lineage>
</organism>
<protein>
    <submittedName>
        <fullName evidence="2">Uncharacterized protein</fullName>
    </submittedName>
</protein>
<keyword evidence="3" id="KW-1185">Reference proteome</keyword>
<feature type="region of interest" description="Disordered" evidence="1">
    <location>
        <begin position="206"/>
        <end position="328"/>
    </location>
</feature>
<evidence type="ECO:0000313" key="2">
    <source>
        <dbReference type="EMBL" id="GAX16741.1"/>
    </source>
</evidence>
<feature type="compositionally biased region" description="Polar residues" evidence="1">
    <location>
        <begin position="213"/>
        <end position="223"/>
    </location>
</feature>
<feature type="compositionally biased region" description="Basic residues" evidence="1">
    <location>
        <begin position="313"/>
        <end position="322"/>
    </location>
</feature>
<feature type="compositionally biased region" description="Acidic residues" evidence="1">
    <location>
        <begin position="227"/>
        <end position="253"/>
    </location>
</feature>
<evidence type="ECO:0000256" key="1">
    <source>
        <dbReference type="SAM" id="MobiDB-lite"/>
    </source>
</evidence>
<dbReference type="InParanoid" id="A0A1Z5JSK5"/>
<name>A0A1Z5JSK5_FISSO</name>
<dbReference type="EMBL" id="BDSP01000109">
    <property type="protein sequence ID" value="GAX16741.1"/>
    <property type="molecule type" value="Genomic_DNA"/>
</dbReference>
<evidence type="ECO:0000313" key="3">
    <source>
        <dbReference type="Proteomes" id="UP000198406"/>
    </source>
</evidence>
<dbReference type="AlphaFoldDB" id="A0A1Z5JSK5"/>